<dbReference type="Pfam" id="PF12831">
    <property type="entry name" value="FAD_oxidored"/>
    <property type="match status" value="1"/>
</dbReference>
<organism evidence="1 2">
    <name type="scientific">Ruthenibacterium intestinale</name>
    <dbReference type="NCBI Taxonomy" id="3133163"/>
    <lineage>
        <taxon>Bacteria</taxon>
        <taxon>Bacillati</taxon>
        <taxon>Bacillota</taxon>
        <taxon>Clostridia</taxon>
        <taxon>Eubacteriales</taxon>
        <taxon>Oscillospiraceae</taxon>
        <taxon>Ruthenibacterium</taxon>
    </lineage>
</organism>
<name>A0ABV1GEH2_9FIRM</name>
<dbReference type="Gene3D" id="3.40.50.720">
    <property type="entry name" value="NAD(P)-binding Rossmann-like Domain"/>
    <property type="match status" value="1"/>
</dbReference>
<dbReference type="PANTHER" id="PTHR42716:SF1">
    <property type="entry name" value="SLL0471 PROTEIN"/>
    <property type="match status" value="1"/>
</dbReference>
<dbReference type="PANTHER" id="PTHR42716">
    <property type="entry name" value="L-ASPARTATE OXIDASE"/>
    <property type="match status" value="1"/>
</dbReference>
<sequence length="519" mass="58315">MCNTTFDVAVIGGSLGGVQAALSAAQSGKKVYLCEETDWVGGQLTSQAVPPDEHPWIESCGCTRRYRQYRSEVREYYRNHPKADSALRGKKVCPGGAWVSGIAHEPAVAHRILMGHLAPYLASGEITLELHTRPVSAVVRNNTIESVRVQNTAIHVYREIRAKFFLDGTDCSDLLPIVGARYRVGAECREQTGEPHAPEIPRPADMQPCTWVAALELSEEKQLEPMEKPALYELFRSVQAPYAPVPLLSWYGPDARTGRETRFAMFDEEDPVHCGGLWRYRRIIAKGEYTDNRPEVTLFNWPQNDYGFGNLFEDPNAEIHRTLAQQLTLCAVYWLRHDALRPDGGHGYPVRLRPDIMGTASGLAKAPYIRESRRICAHHTICEQEISRECSKGILHRNDSVGVGHYAIDIHPTTQSHTFFYTPAWPFEIPLSAMIPVDLKNLLPACKNIGCTHLTNGCFRLHPVEWNIGEVAGHLASFCIEKRMEPLQVWKTRLADFQTLLVEHGIQLHWDPAQLKGLG</sequence>
<evidence type="ECO:0000313" key="2">
    <source>
        <dbReference type="Proteomes" id="UP001477672"/>
    </source>
</evidence>
<comment type="caution">
    <text evidence="1">The sequence shown here is derived from an EMBL/GenBank/DDBJ whole genome shotgun (WGS) entry which is preliminary data.</text>
</comment>
<gene>
    <name evidence="1" type="ORF">WMO24_06560</name>
</gene>
<dbReference type="SUPFAM" id="SSF51905">
    <property type="entry name" value="FAD/NAD(P)-binding domain"/>
    <property type="match status" value="1"/>
</dbReference>
<dbReference type="EMBL" id="JBBMFA010000081">
    <property type="protein sequence ID" value="MEQ2520088.1"/>
    <property type="molecule type" value="Genomic_DNA"/>
</dbReference>
<dbReference type="InterPro" id="IPR005288">
    <property type="entry name" value="NadB"/>
</dbReference>
<protein>
    <submittedName>
        <fullName evidence="1">FAD-dependent oxidoreductase</fullName>
    </submittedName>
</protein>
<reference evidence="1 2" key="1">
    <citation type="submission" date="2024-03" db="EMBL/GenBank/DDBJ databases">
        <title>Human intestinal bacterial collection.</title>
        <authorList>
            <person name="Pauvert C."/>
            <person name="Hitch T.C.A."/>
            <person name="Clavel T."/>
        </authorList>
    </citation>
    <scope>NUCLEOTIDE SEQUENCE [LARGE SCALE GENOMIC DNA]</scope>
    <source>
        <strain evidence="1 2">CLA-JM-H11</strain>
    </source>
</reference>
<evidence type="ECO:0000313" key="1">
    <source>
        <dbReference type="EMBL" id="MEQ2520088.1"/>
    </source>
</evidence>
<dbReference type="InterPro" id="IPR036188">
    <property type="entry name" value="FAD/NAD-bd_sf"/>
</dbReference>
<accession>A0ABV1GEH2</accession>
<dbReference type="RefSeq" id="WP_349215533.1">
    <property type="nucleotide sequence ID" value="NZ_JBBMFA010000081.1"/>
</dbReference>
<proteinExistence type="predicted"/>
<keyword evidence="2" id="KW-1185">Reference proteome</keyword>
<dbReference type="Proteomes" id="UP001477672">
    <property type="component" value="Unassembled WGS sequence"/>
</dbReference>